<accession>A0A161W8C4</accession>
<dbReference type="GO" id="GO:0005524">
    <property type="term" value="F:ATP binding"/>
    <property type="evidence" value="ECO:0007669"/>
    <property type="project" value="InterPro"/>
</dbReference>
<keyword evidence="2" id="KW-1185">Reference proteome</keyword>
<dbReference type="EMBL" id="LWBR01000013">
    <property type="protein sequence ID" value="KZN97159.1"/>
    <property type="molecule type" value="Genomic_DNA"/>
</dbReference>
<dbReference type="AlphaFoldDB" id="A0A161W8C4"/>
<dbReference type="PANTHER" id="PTHR30050">
    <property type="entry name" value="CHROMOSOMAL REPLICATION INITIATOR PROTEIN DNAA"/>
    <property type="match status" value="1"/>
</dbReference>
<dbReference type="GO" id="GO:0006260">
    <property type="term" value="P:DNA replication"/>
    <property type="evidence" value="ECO:0007669"/>
    <property type="project" value="TreeGrafter"/>
</dbReference>
<organism evidence="1 2">
    <name type="scientific">Aeribacillus pallidus</name>
    <dbReference type="NCBI Taxonomy" id="33936"/>
    <lineage>
        <taxon>Bacteria</taxon>
        <taxon>Bacillati</taxon>
        <taxon>Bacillota</taxon>
        <taxon>Bacilli</taxon>
        <taxon>Bacillales</taxon>
        <taxon>Bacillaceae</taxon>
        <taxon>Aeribacillus</taxon>
    </lineage>
</organism>
<dbReference type="Pfam" id="PF01695">
    <property type="entry name" value="IstB_IS21"/>
    <property type="match status" value="1"/>
</dbReference>
<dbReference type="PANTHER" id="PTHR30050:SF8">
    <property type="entry name" value="PRIMOSOMAL PROTEIN DNAI"/>
    <property type="match status" value="1"/>
</dbReference>
<proteinExistence type="predicted"/>
<dbReference type="SMART" id="SM00382">
    <property type="entry name" value="AAA"/>
    <property type="match status" value="1"/>
</dbReference>
<sequence>MESLQNHLKQFMNSKGFRETYLNLKQQIKSDKDVRLFLEKHKNQIDEHMIDRSLGKLYEFVTQSKFCRECRNLDECKNILKGYHPTLIIERKTIDLKYDKCPRKEAYDARKKQESLIKCMYVPKEILNAHLEDIDLNEPNRLKAVSLVQDFVEQYGQNDRLKGLYLYGSFGVGKTFILGAIANELAEKGVPSMLVYVPEFVRELKSALQDHSLNEKIDAVKKIPVLMLDDIGAESMSSWMRDDILGSILQFRMLENLPTFFTSNFNFSELEHHLTYSQKGEIEQLKAKRIMERIRFLAIPVELKGKNRRQE</sequence>
<dbReference type="STRING" id="33936.AZI98_06280"/>
<dbReference type="CDD" id="cd00009">
    <property type="entry name" value="AAA"/>
    <property type="match status" value="1"/>
</dbReference>
<protein>
    <submittedName>
        <fullName evidence="1">Primosomal protein DnaI</fullName>
    </submittedName>
</protein>
<accession>A0A165YJW9</accession>
<gene>
    <name evidence="1" type="ORF">AZI98_06280</name>
</gene>
<dbReference type="GeneID" id="301127062"/>
<evidence type="ECO:0000313" key="2">
    <source>
        <dbReference type="Proteomes" id="UP000076476"/>
    </source>
</evidence>
<dbReference type="InterPro" id="IPR002611">
    <property type="entry name" value="IstB_ATP-bd"/>
</dbReference>
<dbReference type="RefSeq" id="WP_063387413.1">
    <property type="nucleotide sequence ID" value="NZ_LVHY01000057.1"/>
</dbReference>
<dbReference type="FunFam" id="3.40.50.300:FF:000880">
    <property type="entry name" value="Primosomal protein DnaI"/>
    <property type="match status" value="1"/>
</dbReference>
<dbReference type="Gene3D" id="3.40.50.300">
    <property type="entry name" value="P-loop containing nucleotide triphosphate hydrolases"/>
    <property type="match status" value="1"/>
</dbReference>
<dbReference type="Pfam" id="PF07319">
    <property type="entry name" value="DnaI_N"/>
    <property type="match status" value="1"/>
</dbReference>
<dbReference type="NCBIfam" id="NF006505">
    <property type="entry name" value="PRK08939.1"/>
    <property type="match status" value="1"/>
</dbReference>
<name>A0A161W8C4_9BACI</name>
<comment type="caution">
    <text evidence="1">The sequence shown here is derived from an EMBL/GenBank/DDBJ whole genome shotgun (WGS) entry which is preliminary data.</text>
</comment>
<dbReference type="InterPro" id="IPR009928">
    <property type="entry name" value="DnaI_N"/>
</dbReference>
<dbReference type="Proteomes" id="UP000076476">
    <property type="component" value="Unassembled WGS sequence"/>
</dbReference>
<reference evidence="1 2" key="1">
    <citation type="submission" date="2016-04" db="EMBL/GenBank/DDBJ databases">
        <title>Draft genome sequence of Aeribacillus pallidus 8m3 from petroleum reservoir.</title>
        <authorList>
            <person name="Poltaraus A.B."/>
            <person name="Nazina T.N."/>
            <person name="Tourova T.P."/>
            <person name="Malakho S.M."/>
            <person name="Korshunova A.V."/>
            <person name="Sokolova D.S."/>
        </authorList>
    </citation>
    <scope>NUCLEOTIDE SEQUENCE [LARGE SCALE GENOMIC DNA]</scope>
    <source>
        <strain evidence="1 2">8m3</strain>
    </source>
</reference>
<dbReference type="OrthoDB" id="61127at2"/>
<evidence type="ECO:0000313" key="1">
    <source>
        <dbReference type="EMBL" id="KZN97159.1"/>
    </source>
</evidence>
<dbReference type="SUPFAM" id="SSF52540">
    <property type="entry name" value="P-loop containing nucleoside triphosphate hydrolases"/>
    <property type="match status" value="1"/>
</dbReference>
<dbReference type="InterPro" id="IPR003593">
    <property type="entry name" value="AAA+_ATPase"/>
</dbReference>
<dbReference type="InterPro" id="IPR027417">
    <property type="entry name" value="P-loop_NTPase"/>
</dbReference>